<reference evidence="1" key="1">
    <citation type="submission" date="2020-07" db="EMBL/GenBank/DDBJ databases">
        <title>Ethylene signaling mediates host invasion by parasitic plants.</title>
        <authorList>
            <person name="Yoshida S."/>
        </authorList>
    </citation>
    <scope>NUCLEOTIDE SEQUENCE</scope>
    <source>
        <strain evidence="1">Okayama</strain>
    </source>
</reference>
<accession>A0A830BLN0</accession>
<protein>
    <submittedName>
        <fullName evidence="1">Uncharacterized protein</fullName>
    </submittedName>
</protein>
<name>A0A830BLN0_9LAMI</name>
<dbReference type="Proteomes" id="UP000653305">
    <property type="component" value="Unassembled WGS sequence"/>
</dbReference>
<organism evidence="1 2">
    <name type="scientific">Phtheirospermum japonicum</name>
    <dbReference type="NCBI Taxonomy" id="374723"/>
    <lineage>
        <taxon>Eukaryota</taxon>
        <taxon>Viridiplantae</taxon>
        <taxon>Streptophyta</taxon>
        <taxon>Embryophyta</taxon>
        <taxon>Tracheophyta</taxon>
        <taxon>Spermatophyta</taxon>
        <taxon>Magnoliopsida</taxon>
        <taxon>eudicotyledons</taxon>
        <taxon>Gunneridae</taxon>
        <taxon>Pentapetalae</taxon>
        <taxon>asterids</taxon>
        <taxon>lamiids</taxon>
        <taxon>Lamiales</taxon>
        <taxon>Orobanchaceae</taxon>
        <taxon>Orobanchaceae incertae sedis</taxon>
        <taxon>Phtheirospermum</taxon>
    </lineage>
</organism>
<gene>
    <name evidence="1" type="ORF">PHJA_000781700</name>
</gene>
<sequence>MGHRYNFIVRPRMTILDIIYINMNLVGLFALTFGRVQCSFVISGGVTKKIELLRFSIGRPQEYVMITYANGTSEKIK</sequence>
<dbReference type="AlphaFoldDB" id="A0A830BLN0"/>
<comment type="caution">
    <text evidence="1">The sequence shown here is derived from an EMBL/GenBank/DDBJ whole genome shotgun (WGS) entry which is preliminary data.</text>
</comment>
<keyword evidence="2" id="KW-1185">Reference proteome</keyword>
<evidence type="ECO:0000313" key="1">
    <source>
        <dbReference type="EMBL" id="GFP86379.1"/>
    </source>
</evidence>
<dbReference type="EMBL" id="BMAC01000124">
    <property type="protein sequence ID" value="GFP86379.1"/>
    <property type="molecule type" value="Genomic_DNA"/>
</dbReference>
<evidence type="ECO:0000313" key="2">
    <source>
        <dbReference type="Proteomes" id="UP000653305"/>
    </source>
</evidence>
<proteinExistence type="predicted"/>